<gene>
    <name evidence="2" type="ORF">Amme_005_137</name>
</gene>
<comment type="caution">
    <text evidence="2">The sequence shown here is derived from an EMBL/GenBank/DDBJ whole genome shotgun (WGS) entry which is preliminary data.</text>
</comment>
<protein>
    <submittedName>
        <fullName evidence="2">Uncharacterized protein</fullName>
    </submittedName>
</protein>
<sequence>MPRLLPAAGLAVLAAILPVSARAQIPDQAPNQAQEQPPQLSEQMRADLAQGMAYRLPDDFFPRARATLQALQASGIQPPDSTGMSLNQTITAMDSIPGLQNILAMHGFTTETFVMGITAFGMTLAATNGQKLPAGFPAPNPANIALFKSHPQDVTALMQAMGTPPGNGEQTAQ</sequence>
<accession>A0A023D119</accession>
<dbReference type="EMBL" id="BAND01000005">
    <property type="protein sequence ID" value="GAJ27749.1"/>
    <property type="molecule type" value="Genomic_DNA"/>
</dbReference>
<reference evidence="2 3" key="2">
    <citation type="journal article" date="2014" name="FEMS Microbiol. Lett.">
        <title>Draft genomic DNA sequence of the facultatively methylotrophic bacterium Acidomonas methanolica type strain MB58.</title>
        <authorList>
            <person name="Higashiura N."/>
            <person name="Hadano H."/>
            <person name="Hirakawa H."/>
            <person name="Matsutani M."/>
            <person name="Takabe S."/>
            <person name="Matsushita K."/>
            <person name="Azuma Y."/>
        </authorList>
    </citation>
    <scope>NUCLEOTIDE SEQUENCE [LARGE SCALE GENOMIC DNA]</scope>
    <source>
        <strain evidence="2 3">MB58</strain>
    </source>
</reference>
<organism evidence="2 3">
    <name type="scientific">Acidomonas methanolica NBRC 104435</name>
    <dbReference type="NCBI Taxonomy" id="1231351"/>
    <lineage>
        <taxon>Bacteria</taxon>
        <taxon>Pseudomonadati</taxon>
        <taxon>Pseudomonadota</taxon>
        <taxon>Alphaproteobacteria</taxon>
        <taxon>Acetobacterales</taxon>
        <taxon>Acetobacteraceae</taxon>
        <taxon>Acidomonas</taxon>
    </lineage>
</organism>
<evidence type="ECO:0000313" key="3">
    <source>
        <dbReference type="Proteomes" id="UP000019760"/>
    </source>
</evidence>
<proteinExistence type="predicted"/>
<keyword evidence="1" id="KW-0732">Signal</keyword>
<evidence type="ECO:0000313" key="2">
    <source>
        <dbReference type="EMBL" id="GAJ27749.1"/>
    </source>
</evidence>
<feature type="signal peptide" evidence="1">
    <location>
        <begin position="1"/>
        <end position="23"/>
    </location>
</feature>
<dbReference type="Proteomes" id="UP000019760">
    <property type="component" value="Unassembled WGS sequence"/>
</dbReference>
<keyword evidence="3" id="KW-1185">Reference proteome</keyword>
<evidence type="ECO:0000256" key="1">
    <source>
        <dbReference type="SAM" id="SignalP"/>
    </source>
</evidence>
<reference evidence="3" key="1">
    <citation type="journal article" date="2014" name="FEMS Microbiol. Lett.">
        <title>Draft Genomic DNA Sequence of the Facultatively Methylotrophic Bacterium Acidomonas methanolica type strain MB58.</title>
        <authorList>
            <person name="Higashiura N."/>
            <person name="Hadano H."/>
            <person name="Hirakawa H."/>
            <person name="Matsutani M."/>
            <person name="Takabe S."/>
            <person name="Matsushita K."/>
            <person name="Azuma Y."/>
        </authorList>
    </citation>
    <scope>NUCLEOTIDE SEQUENCE [LARGE SCALE GENOMIC DNA]</scope>
    <source>
        <strain evidence="3">MB58</strain>
    </source>
</reference>
<dbReference type="RefSeq" id="WP_042055446.1">
    <property type="nucleotide sequence ID" value="NZ_BAND01000005.1"/>
</dbReference>
<dbReference type="OrthoDB" id="7271856at2"/>
<feature type="chain" id="PRO_5030001253" evidence="1">
    <location>
        <begin position="24"/>
        <end position="173"/>
    </location>
</feature>
<dbReference type="AlphaFoldDB" id="A0A023D119"/>
<name>A0A023D119_ACIMT</name>